<comment type="similarity">
    <text evidence="1">Belongs to the peptidase C78 family.</text>
</comment>
<accession>H2YTM1</accession>
<feature type="domain" description="UFSP1/2/DUB catalytic" evidence="3">
    <location>
        <begin position="27"/>
        <end position="212"/>
    </location>
</feature>
<evidence type="ECO:0000259" key="3">
    <source>
        <dbReference type="Pfam" id="PF07910"/>
    </source>
</evidence>
<dbReference type="Gene3D" id="3.90.70.130">
    <property type="match status" value="1"/>
</dbReference>
<evidence type="ECO:0000313" key="4">
    <source>
        <dbReference type="Ensembl" id="ENSCSAVP00000008681.1"/>
    </source>
</evidence>
<dbReference type="PANTHER" id="PTHR48153">
    <property type="entry name" value="UFM1-SPECIFIC PROTEASE 2"/>
    <property type="match status" value="1"/>
</dbReference>
<reference evidence="4" key="2">
    <citation type="submission" date="2025-08" db="UniProtKB">
        <authorList>
            <consortium name="Ensembl"/>
        </authorList>
    </citation>
    <scope>IDENTIFICATION</scope>
</reference>
<dbReference type="Ensembl" id="ENSCSAVT00000008791.1">
    <property type="protein sequence ID" value="ENSCSAVP00000008681.1"/>
    <property type="gene ID" value="ENSCSAVG00000005156.1"/>
</dbReference>
<dbReference type="InterPro" id="IPR038765">
    <property type="entry name" value="Papain-like_cys_pep_sf"/>
</dbReference>
<dbReference type="PANTHER" id="PTHR48153:SF3">
    <property type="entry name" value="INACTIVE UFM1-SPECIFIC PROTEASE 1"/>
    <property type="match status" value="1"/>
</dbReference>
<organism evidence="4 5">
    <name type="scientific">Ciona savignyi</name>
    <name type="common">Pacific transparent sea squirt</name>
    <dbReference type="NCBI Taxonomy" id="51511"/>
    <lineage>
        <taxon>Eukaryota</taxon>
        <taxon>Metazoa</taxon>
        <taxon>Chordata</taxon>
        <taxon>Tunicata</taxon>
        <taxon>Ascidiacea</taxon>
        <taxon>Phlebobranchia</taxon>
        <taxon>Cionidae</taxon>
        <taxon>Ciona</taxon>
    </lineage>
</organism>
<dbReference type="SUPFAM" id="SSF54001">
    <property type="entry name" value="Cysteine proteinases"/>
    <property type="match status" value="1"/>
</dbReference>
<dbReference type="MEROPS" id="C78.001"/>
<dbReference type="GeneTree" id="ENSGT00940000162936"/>
<name>H2YTM1_CIOSA</name>
<dbReference type="GO" id="GO:0071567">
    <property type="term" value="F:deUFMylase activity"/>
    <property type="evidence" value="ECO:0007669"/>
    <property type="project" value="UniProtKB-ARBA"/>
</dbReference>
<dbReference type="Proteomes" id="UP000007875">
    <property type="component" value="Unassembled WGS sequence"/>
</dbReference>
<protein>
    <recommendedName>
        <fullName evidence="3">UFSP1/2/DUB catalytic domain-containing protein</fullName>
    </recommendedName>
</protein>
<dbReference type="Pfam" id="PF07910">
    <property type="entry name" value="Peptidase_C78"/>
    <property type="match status" value="1"/>
</dbReference>
<evidence type="ECO:0000256" key="1">
    <source>
        <dbReference type="ARBA" id="ARBA00008552"/>
    </source>
</evidence>
<dbReference type="OMA" id="AISWIIN"/>
<dbReference type="eggNOG" id="KOG2433">
    <property type="taxonomic scope" value="Eukaryota"/>
</dbReference>
<reference evidence="4" key="3">
    <citation type="submission" date="2025-09" db="UniProtKB">
        <authorList>
            <consortium name="Ensembl"/>
        </authorList>
    </citation>
    <scope>IDENTIFICATION</scope>
</reference>
<dbReference type="STRING" id="51511.ENSCSAVP00000008681"/>
<keyword evidence="5" id="KW-1185">Reference proteome</keyword>
<dbReference type="HOGENOM" id="CLU_114366_0_0_1"/>
<evidence type="ECO:0000313" key="5">
    <source>
        <dbReference type="Proteomes" id="UP000007875"/>
    </source>
</evidence>
<sequence>NANLLMESLKLLRDVHINAEAPTKPIQCIKGHYSYYHYLCDGTDDRGWGCGYRTLQTIISWVHFNKDFETANVPSIFEIQKALVKMDDKPHNFISSKEWLGSFEVCLCLDYFCEVPCKIKHIRSGADIYAGLQILFDHFKKFGSPVMMGGDTDASSKCILGICGSCEEDCHLLILDPHCSDKAVTTQQLLNDKWVAWRSIGTLLKSSFYNLCLPQNK</sequence>
<reference evidence="5" key="1">
    <citation type="submission" date="2003-08" db="EMBL/GenBank/DDBJ databases">
        <authorList>
            <person name="Birren B."/>
            <person name="Nusbaum C."/>
            <person name="Abebe A."/>
            <person name="Abouelleil A."/>
            <person name="Adekoya E."/>
            <person name="Ait-zahra M."/>
            <person name="Allen N."/>
            <person name="Allen T."/>
            <person name="An P."/>
            <person name="Anderson M."/>
            <person name="Anderson S."/>
            <person name="Arachchi H."/>
            <person name="Armbruster J."/>
            <person name="Bachantsang P."/>
            <person name="Baldwin J."/>
            <person name="Barry A."/>
            <person name="Bayul T."/>
            <person name="Blitshsteyn B."/>
            <person name="Bloom T."/>
            <person name="Blye J."/>
            <person name="Boguslavskiy L."/>
            <person name="Borowsky M."/>
            <person name="Boukhgalter B."/>
            <person name="Brunache A."/>
            <person name="Butler J."/>
            <person name="Calixte N."/>
            <person name="Calvo S."/>
            <person name="Camarata J."/>
            <person name="Campo K."/>
            <person name="Chang J."/>
            <person name="Cheshatsang Y."/>
            <person name="Citroen M."/>
            <person name="Collymore A."/>
            <person name="Considine T."/>
            <person name="Cook A."/>
            <person name="Cooke P."/>
            <person name="Corum B."/>
            <person name="Cuomo C."/>
            <person name="David R."/>
            <person name="Dawoe T."/>
            <person name="Degray S."/>
            <person name="Dodge S."/>
            <person name="Dooley K."/>
            <person name="Dorje P."/>
            <person name="Dorjee K."/>
            <person name="Dorris L."/>
            <person name="Duffey N."/>
            <person name="Dupes A."/>
            <person name="Elkins T."/>
            <person name="Engels R."/>
            <person name="Erickson J."/>
            <person name="Farina A."/>
            <person name="Faro S."/>
            <person name="Ferreira P."/>
            <person name="Fischer H."/>
            <person name="Fitzgerald M."/>
            <person name="Foley K."/>
            <person name="Gage D."/>
            <person name="Galagan J."/>
            <person name="Gearin G."/>
            <person name="Gnerre S."/>
            <person name="Gnirke A."/>
            <person name="Goyette A."/>
            <person name="Graham J."/>
            <person name="Grandbois E."/>
            <person name="Gyaltsen K."/>
            <person name="Hafez N."/>
            <person name="Hagopian D."/>
            <person name="Hagos B."/>
            <person name="Hall J."/>
            <person name="Hatcher B."/>
            <person name="Heller A."/>
            <person name="Higgins H."/>
            <person name="Honan T."/>
            <person name="Horn A."/>
            <person name="Houde N."/>
            <person name="Hughes L."/>
            <person name="Hulme W."/>
            <person name="Husby E."/>
            <person name="Iliev I."/>
            <person name="Jaffe D."/>
            <person name="Jones C."/>
            <person name="Kamal M."/>
            <person name="Kamat A."/>
            <person name="Kamvysselis M."/>
            <person name="Karlsson E."/>
            <person name="Kells C."/>
            <person name="Kieu A."/>
            <person name="Kisner P."/>
            <person name="Kodira C."/>
            <person name="Kulbokas E."/>
            <person name="Labutti K."/>
            <person name="Lama D."/>
            <person name="Landers T."/>
            <person name="Leger J."/>
            <person name="Levine S."/>
            <person name="Lewis D."/>
            <person name="Lewis T."/>
            <person name="Lindblad-toh K."/>
            <person name="Liu X."/>
            <person name="Lokyitsang T."/>
            <person name="Lokyitsang Y."/>
            <person name="Lucien O."/>
            <person name="Lui A."/>
            <person name="Ma L.J."/>
            <person name="Mabbitt R."/>
            <person name="Macdonald J."/>
            <person name="Maclean C."/>
            <person name="Major J."/>
            <person name="Manning J."/>
            <person name="Marabella R."/>
            <person name="Maru K."/>
            <person name="Matthews C."/>
            <person name="Mauceli E."/>
            <person name="Mccarthy M."/>
            <person name="Mcdonough S."/>
            <person name="Mcghee T."/>
            <person name="Meldrim J."/>
            <person name="Meneus L."/>
            <person name="Mesirov J."/>
            <person name="Mihalev A."/>
            <person name="Mihova T."/>
            <person name="Mikkelsen T."/>
            <person name="Mlenga V."/>
            <person name="Moru K."/>
            <person name="Mozes J."/>
            <person name="Mulrain L."/>
            <person name="Munson G."/>
            <person name="Naylor J."/>
            <person name="Newes C."/>
            <person name="Nguyen C."/>
            <person name="Nguyen N."/>
            <person name="Nguyen T."/>
            <person name="Nicol R."/>
            <person name="Nielsen C."/>
            <person name="Nizzari M."/>
            <person name="Norbu C."/>
            <person name="Norbu N."/>
            <person name="O'donnell P."/>
            <person name="Okoawo O."/>
            <person name="O'leary S."/>
            <person name="Omotosho B."/>
            <person name="O'neill K."/>
            <person name="Osman S."/>
            <person name="Parker S."/>
            <person name="Perrin D."/>
            <person name="Phunkhang P."/>
            <person name="Piqani B."/>
            <person name="Purcell S."/>
            <person name="Rachupka T."/>
            <person name="Ramasamy U."/>
            <person name="Rameau R."/>
            <person name="Ray V."/>
            <person name="Raymond C."/>
            <person name="Retta R."/>
            <person name="Richardson S."/>
            <person name="Rise C."/>
            <person name="Rodriguez J."/>
            <person name="Rogers J."/>
            <person name="Rogov P."/>
            <person name="Rutman M."/>
            <person name="Schupbach R."/>
            <person name="Seaman C."/>
            <person name="Settipalli S."/>
            <person name="Sharpe T."/>
            <person name="Sheridan J."/>
            <person name="Sherpa N."/>
            <person name="Shi J."/>
            <person name="Smirnov S."/>
            <person name="Smith C."/>
            <person name="Sougnez C."/>
            <person name="Spencer B."/>
            <person name="Stalker J."/>
            <person name="Stange-thomann N."/>
            <person name="Stavropoulos S."/>
            <person name="Stetson K."/>
            <person name="Stone C."/>
            <person name="Stone S."/>
            <person name="Stubbs M."/>
            <person name="Talamas J."/>
            <person name="Tchuinga P."/>
            <person name="Tenzing P."/>
            <person name="Tesfaye S."/>
            <person name="Theodore J."/>
            <person name="Thoulutsang Y."/>
            <person name="Topham K."/>
            <person name="Towey S."/>
            <person name="Tsamla T."/>
            <person name="Tsomo N."/>
            <person name="Vallee D."/>
            <person name="Vassiliev H."/>
            <person name="Venkataraman V."/>
            <person name="Vinson J."/>
            <person name="Vo A."/>
            <person name="Wade C."/>
            <person name="Wang S."/>
            <person name="Wangchuk T."/>
            <person name="Wangdi T."/>
            <person name="Whittaker C."/>
            <person name="Wilkinson J."/>
            <person name="Wu Y."/>
            <person name="Wyman D."/>
            <person name="Yadav S."/>
            <person name="Yang S."/>
            <person name="Yang X."/>
            <person name="Yeager S."/>
            <person name="Yee E."/>
            <person name="Young G."/>
            <person name="Zainoun J."/>
            <person name="Zembeck L."/>
            <person name="Zimmer A."/>
            <person name="Zody M."/>
            <person name="Lander E."/>
        </authorList>
    </citation>
    <scope>NUCLEOTIDE SEQUENCE [LARGE SCALE GENOMIC DNA]</scope>
</reference>
<dbReference type="AlphaFoldDB" id="H2YTM1"/>
<proteinExistence type="inferred from homology"/>
<keyword evidence="2" id="KW-0378">Hydrolase</keyword>
<dbReference type="InParanoid" id="H2YTM1"/>
<evidence type="ECO:0000256" key="2">
    <source>
        <dbReference type="ARBA" id="ARBA00022801"/>
    </source>
</evidence>
<dbReference type="InterPro" id="IPR012462">
    <property type="entry name" value="UFSP1/2_DUB_cat"/>
</dbReference>